<proteinExistence type="predicted"/>
<reference evidence="1" key="1">
    <citation type="submission" date="2021-06" db="EMBL/GenBank/DDBJ databases">
        <authorList>
            <person name="Kallberg Y."/>
            <person name="Tangrot J."/>
            <person name="Rosling A."/>
        </authorList>
    </citation>
    <scope>NUCLEOTIDE SEQUENCE</scope>
    <source>
        <strain evidence="1">MA461A</strain>
    </source>
</reference>
<sequence length="75" mass="9070">IFCEQTETVGYYLRLSDKLKEIKDKDNETKLHGIKEFQLLIQESELKRKRLTESYKQNYFNSLQKLKSEDFHSPK</sequence>
<evidence type="ECO:0000313" key="1">
    <source>
        <dbReference type="EMBL" id="CAG8824004.1"/>
    </source>
</evidence>
<comment type="caution">
    <text evidence="1">The sequence shown here is derived from an EMBL/GenBank/DDBJ whole genome shotgun (WGS) entry which is preliminary data.</text>
</comment>
<keyword evidence="2" id="KW-1185">Reference proteome</keyword>
<protein>
    <submittedName>
        <fullName evidence="1">1578_t:CDS:1</fullName>
    </submittedName>
</protein>
<evidence type="ECO:0000313" key="2">
    <source>
        <dbReference type="Proteomes" id="UP000789920"/>
    </source>
</evidence>
<gene>
    <name evidence="1" type="ORF">RPERSI_LOCUS26148</name>
</gene>
<feature type="non-terminal residue" evidence="1">
    <location>
        <position position="1"/>
    </location>
</feature>
<dbReference type="EMBL" id="CAJVQC010088288">
    <property type="protein sequence ID" value="CAG8824004.1"/>
    <property type="molecule type" value="Genomic_DNA"/>
</dbReference>
<name>A0ACA9S5Z4_9GLOM</name>
<accession>A0ACA9S5Z4</accession>
<organism evidence="1 2">
    <name type="scientific">Racocetra persica</name>
    <dbReference type="NCBI Taxonomy" id="160502"/>
    <lineage>
        <taxon>Eukaryota</taxon>
        <taxon>Fungi</taxon>
        <taxon>Fungi incertae sedis</taxon>
        <taxon>Mucoromycota</taxon>
        <taxon>Glomeromycotina</taxon>
        <taxon>Glomeromycetes</taxon>
        <taxon>Diversisporales</taxon>
        <taxon>Gigasporaceae</taxon>
        <taxon>Racocetra</taxon>
    </lineage>
</organism>
<dbReference type="Proteomes" id="UP000789920">
    <property type="component" value="Unassembled WGS sequence"/>
</dbReference>